<sequence length="252" mass="28084">MSPEKTYTIYKEGEFKMKKVCGLIAVAIVGVVFVFTAGSFAERVNPGEDFRYARRTEAYINAQPMFEILYRMALEQDKKFGLQPHCNSQYQVKPLGTIILSPINFPDDRPHPTEGIWNYRYQIERCGEAKIYNTLFIATDNGEAPTPRIYYPGTTSADPLLIKDAMLSALVVATATDPHLKDCREIDVFDMQVTKAPHTVTEENRGVSGGWSEDWTFRMCGQLATVGITFTPDQKNGGTTFSINPSKSGVGG</sequence>
<name>A0A8J6QY85_9BACT</name>
<evidence type="ECO:0000313" key="2">
    <source>
        <dbReference type="EMBL" id="MBD1401028.1"/>
    </source>
</evidence>
<feature type="transmembrane region" description="Helical" evidence="1">
    <location>
        <begin position="20"/>
        <end position="41"/>
    </location>
</feature>
<proteinExistence type="predicted"/>
<keyword evidence="1" id="KW-1133">Transmembrane helix</keyword>
<organism evidence="2 3">
    <name type="scientific">Pelovirga terrestris</name>
    <dbReference type="NCBI Taxonomy" id="2771352"/>
    <lineage>
        <taxon>Bacteria</taxon>
        <taxon>Pseudomonadati</taxon>
        <taxon>Thermodesulfobacteriota</taxon>
        <taxon>Desulfuromonadia</taxon>
        <taxon>Geobacterales</taxon>
        <taxon>Geobacteraceae</taxon>
        <taxon>Pelovirga</taxon>
    </lineage>
</organism>
<gene>
    <name evidence="2" type="ORF">ICT70_10115</name>
</gene>
<reference evidence="2" key="1">
    <citation type="submission" date="2020-09" db="EMBL/GenBank/DDBJ databases">
        <title>Pelobacter alkaliphilus sp. nov., a novel anaerobic arsenate-reducing bacterium from terrestrial mud volcano.</title>
        <authorList>
            <person name="Khomyakova M.A."/>
            <person name="Merkel A.Y."/>
            <person name="Slobodkin A.I."/>
        </authorList>
    </citation>
    <scope>NUCLEOTIDE SEQUENCE</scope>
    <source>
        <strain evidence="2">M08fum</strain>
    </source>
</reference>
<evidence type="ECO:0000313" key="3">
    <source>
        <dbReference type="Proteomes" id="UP000632828"/>
    </source>
</evidence>
<dbReference type="Proteomes" id="UP000632828">
    <property type="component" value="Unassembled WGS sequence"/>
</dbReference>
<accession>A0A8J6QY85</accession>
<comment type="caution">
    <text evidence="2">The sequence shown here is derived from an EMBL/GenBank/DDBJ whole genome shotgun (WGS) entry which is preliminary data.</text>
</comment>
<dbReference type="EMBL" id="JACWUN010000011">
    <property type="protein sequence ID" value="MBD1401028.1"/>
    <property type="molecule type" value="Genomic_DNA"/>
</dbReference>
<protein>
    <submittedName>
        <fullName evidence="2">Uncharacterized protein</fullName>
    </submittedName>
</protein>
<keyword evidence="1" id="KW-0472">Membrane</keyword>
<evidence type="ECO:0000256" key="1">
    <source>
        <dbReference type="SAM" id="Phobius"/>
    </source>
</evidence>
<keyword evidence="1" id="KW-0812">Transmembrane</keyword>
<dbReference type="AlphaFoldDB" id="A0A8J6QY85"/>
<keyword evidence="3" id="KW-1185">Reference proteome</keyword>